<evidence type="ECO:0000256" key="15">
    <source>
        <dbReference type="ARBA" id="ARBA00023136"/>
    </source>
</evidence>
<evidence type="ECO:0000256" key="19">
    <source>
        <dbReference type="SAM" id="MobiDB-lite"/>
    </source>
</evidence>
<evidence type="ECO:0000256" key="4">
    <source>
        <dbReference type="ARBA" id="ARBA00005189"/>
    </source>
</evidence>
<comment type="subcellular location">
    <subcellularLocation>
        <location evidence="2">Cell membrane</location>
        <topology evidence="2">Multi-pass membrane protein</topology>
    </subcellularLocation>
</comment>
<protein>
    <recommendedName>
        <fullName evidence="7 18">Phosphatidate cytidylyltransferase</fullName>
        <ecNumber evidence="6 18">2.7.7.41</ecNumber>
    </recommendedName>
</protein>
<sequence length="299" mass="30623">MSGVGAMAETTGESTGSRRAYRARRGSSPAPGGPGRAGRNLPAAVVVGLVLIGLVVASLLIYRPLFVLLVLAVAVVGVWELDHALRVARYSIPLPPLLAATGLVPLAYYGGPSALAVGFGAAVALVLLWRSVGPPENSLRDVAGGTFIVAYVPLLAAVPALMVAEPDGALRVLTYVLVTVASDTGGYVVGVLRGRTPMAPSLSPKKSWEGFAGSVGLSSVVGLLAFVLLLDGPWWGGLLLGAVAACFATVGDLAESSIKRDIGIKDMGTLLPGHGGIMDRLDSLLVTAPVCWALMRLLV</sequence>
<evidence type="ECO:0000256" key="11">
    <source>
        <dbReference type="ARBA" id="ARBA00022692"/>
    </source>
</evidence>
<evidence type="ECO:0000313" key="21">
    <source>
        <dbReference type="EMBL" id="GGK62407.1"/>
    </source>
</evidence>
<dbReference type="EMBL" id="BMLB01000002">
    <property type="protein sequence ID" value="GGK62407.1"/>
    <property type="molecule type" value="Genomic_DNA"/>
</dbReference>
<keyword evidence="16" id="KW-0594">Phospholipid biosynthesis</keyword>
<dbReference type="PANTHER" id="PTHR46382">
    <property type="entry name" value="PHOSPHATIDATE CYTIDYLYLTRANSFERASE"/>
    <property type="match status" value="1"/>
</dbReference>
<evidence type="ECO:0000256" key="3">
    <source>
        <dbReference type="ARBA" id="ARBA00005119"/>
    </source>
</evidence>
<evidence type="ECO:0000256" key="6">
    <source>
        <dbReference type="ARBA" id="ARBA00012487"/>
    </source>
</evidence>
<evidence type="ECO:0000256" key="2">
    <source>
        <dbReference type="ARBA" id="ARBA00004651"/>
    </source>
</evidence>
<evidence type="ECO:0000256" key="18">
    <source>
        <dbReference type="RuleBase" id="RU003938"/>
    </source>
</evidence>
<keyword evidence="22" id="KW-1185">Reference proteome</keyword>
<evidence type="ECO:0000256" key="13">
    <source>
        <dbReference type="ARBA" id="ARBA00022989"/>
    </source>
</evidence>
<evidence type="ECO:0000256" key="1">
    <source>
        <dbReference type="ARBA" id="ARBA00001698"/>
    </source>
</evidence>
<proteinExistence type="inferred from homology"/>
<comment type="similarity">
    <text evidence="5 18">Belongs to the CDS family.</text>
</comment>
<evidence type="ECO:0000256" key="5">
    <source>
        <dbReference type="ARBA" id="ARBA00010185"/>
    </source>
</evidence>
<evidence type="ECO:0000313" key="22">
    <source>
        <dbReference type="Proteomes" id="UP000662111"/>
    </source>
</evidence>
<keyword evidence="17" id="KW-1208">Phospholipid metabolism</keyword>
<evidence type="ECO:0000256" key="16">
    <source>
        <dbReference type="ARBA" id="ARBA00023209"/>
    </source>
</evidence>
<comment type="pathway">
    <text evidence="3 18">Phospholipid metabolism; CDP-diacylglycerol biosynthesis; CDP-diacylglycerol from sn-glycerol 3-phosphate: step 3/3.</text>
</comment>
<evidence type="ECO:0000256" key="8">
    <source>
        <dbReference type="ARBA" id="ARBA00022475"/>
    </source>
</evidence>
<keyword evidence="12 18" id="KW-0548">Nucleotidyltransferase</keyword>
<keyword evidence="11 18" id="KW-0812">Transmembrane</keyword>
<keyword evidence="13 20" id="KW-1133">Transmembrane helix</keyword>
<dbReference type="InterPro" id="IPR000374">
    <property type="entry name" value="PC_trans"/>
</dbReference>
<evidence type="ECO:0000256" key="9">
    <source>
        <dbReference type="ARBA" id="ARBA00022516"/>
    </source>
</evidence>
<feature type="transmembrane region" description="Helical" evidence="20">
    <location>
        <begin position="66"/>
        <end position="86"/>
    </location>
</feature>
<keyword evidence="8" id="KW-1003">Cell membrane</keyword>
<feature type="transmembrane region" description="Helical" evidence="20">
    <location>
        <begin position="234"/>
        <end position="254"/>
    </location>
</feature>
<dbReference type="EC" id="2.7.7.41" evidence="6 18"/>
<name>A0ABQ2F6C9_9MICO</name>
<comment type="catalytic activity">
    <reaction evidence="1 18">
        <text>a 1,2-diacyl-sn-glycero-3-phosphate + CTP + H(+) = a CDP-1,2-diacyl-sn-glycerol + diphosphate</text>
        <dbReference type="Rhea" id="RHEA:16229"/>
        <dbReference type="ChEBI" id="CHEBI:15378"/>
        <dbReference type="ChEBI" id="CHEBI:33019"/>
        <dbReference type="ChEBI" id="CHEBI:37563"/>
        <dbReference type="ChEBI" id="CHEBI:58332"/>
        <dbReference type="ChEBI" id="CHEBI:58608"/>
        <dbReference type="EC" id="2.7.7.41"/>
    </reaction>
</comment>
<dbReference type="PROSITE" id="PS01315">
    <property type="entry name" value="CDS"/>
    <property type="match status" value="1"/>
</dbReference>
<feature type="transmembrane region" description="Helical" evidence="20">
    <location>
        <begin position="141"/>
        <end position="162"/>
    </location>
</feature>
<gene>
    <name evidence="21" type="ORF">GCM10011509_08500</name>
</gene>
<evidence type="ECO:0000256" key="14">
    <source>
        <dbReference type="ARBA" id="ARBA00023098"/>
    </source>
</evidence>
<dbReference type="PANTHER" id="PTHR46382:SF1">
    <property type="entry name" value="PHOSPHATIDATE CYTIDYLYLTRANSFERASE"/>
    <property type="match status" value="1"/>
</dbReference>
<feature type="transmembrane region" description="Helical" evidence="20">
    <location>
        <begin position="41"/>
        <end position="61"/>
    </location>
</feature>
<evidence type="ECO:0000256" key="17">
    <source>
        <dbReference type="ARBA" id="ARBA00023264"/>
    </source>
</evidence>
<keyword evidence="14" id="KW-0443">Lipid metabolism</keyword>
<dbReference type="Pfam" id="PF01148">
    <property type="entry name" value="CTP_transf_1"/>
    <property type="match status" value="1"/>
</dbReference>
<accession>A0ABQ2F6C9</accession>
<keyword evidence="15 20" id="KW-0472">Membrane</keyword>
<feature type="region of interest" description="Disordered" evidence="19">
    <location>
        <begin position="1"/>
        <end position="37"/>
    </location>
</feature>
<comment type="pathway">
    <text evidence="4">Lipid metabolism.</text>
</comment>
<organism evidence="21 22">
    <name type="scientific">Ornithinimicrobium pekingense</name>
    <dbReference type="NCBI Taxonomy" id="384677"/>
    <lineage>
        <taxon>Bacteria</taxon>
        <taxon>Bacillati</taxon>
        <taxon>Actinomycetota</taxon>
        <taxon>Actinomycetes</taxon>
        <taxon>Micrococcales</taxon>
        <taxon>Ornithinimicrobiaceae</taxon>
        <taxon>Ornithinimicrobium</taxon>
    </lineage>
</organism>
<evidence type="ECO:0000256" key="20">
    <source>
        <dbReference type="SAM" id="Phobius"/>
    </source>
</evidence>
<comment type="caution">
    <text evidence="21">The sequence shown here is derived from an EMBL/GenBank/DDBJ whole genome shotgun (WGS) entry which is preliminary data.</text>
</comment>
<dbReference type="Proteomes" id="UP000662111">
    <property type="component" value="Unassembled WGS sequence"/>
</dbReference>
<reference evidence="22" key="1">
    <citation type="journal article" date="2019" name="Int. J. Syst. Evol. Microbiol.">
        <title>The Global Catalogue of Microorganisms (GCM) 10K type strain sequencing project: providing services to taxonomists for standard genome sequencing and annotation.</title>
        <authorList>
            <consortium name="The Broad Institute Genomics Platform"/>
            <consortium name="The Broad Institute Genome Sequencing Center for Infectious Disease"/>
            <person name="Wu L."/>
            <person name="Ma J."/>
        </authorList>
    </citation>
    <scope>NUCLEOTIDE SEQUENCE [LARGE SCALE GENOMIC DNA]</scope>
    <source>
        <strain evidence="22">CGMCC 1.5362</strain>
    </source>
</reference>
<feature type="transmembrane region" description="Helical" evidence="20">
    <location>
        <begin position="210"/>
        <end position="228"/>
    </location>
</feature>
<evidence type="ECO:0000256" key="7">
    <source>
        <dbReference type="ARBA" id="ARBA00019373"/>
    </source>
</evidence>
<keyword evidence="10 18" id="KW-0808">Transferase</keyword>
<keyword evidence="9" id="KW-0444">Lipid biosynthesis</keyword>
<feature type="transmembrane region" description="Helical" evidence="20">
    <location>
        <begin position="106"/>
        <end position="129"/>
    </location>
</feature>
<evidence type="ECO:0000256" key="10">
    <source>
        <dbReference type="ARBA" id="ARBA00022679"/>
    </source>
</evidence>
<evidence type="ECO:0000256" key="12">
    <source>
        <dbReference type="ARBA" id="ARBA00022695"/>
    </source>
</evidence>
<feature type="transmembrane region" description="Helical" evidence="20">
    <location>
        <begin position="168"/>
        <end position="189"/>
    </location>
</feature>